<dbReference type="KEGG" id="lab:LA76x_1414"/>
<gene>
    <name evidence="2" type="ORF">LA76x_1414</name>
</gene>
<dbReference type="PATRIC" id="fig|84531.8.peg.1446"/>
<protein>
    <submittedName>
        <fullName evidence="2">Uncharacterized protein</fullName>
    </submittedName>
</protein>
<evidence type="ECO:0000256" key="1">
    <source>
        <dbReference type="SAM" id="MobiDB-lite"/>
    </source>
</evidence>
<reference evidence="2 3" key="1">
    <citation type="journal article" date="2015" name="BMC Genomics">
        <title>Comparative genomics and metabolic profiling of the genus Lysobacter.</title>
        <authorList>
            <person name="de Bruijn I."/>
            <person name="Cheng X."/>
            <person name="de Jager V."/>
            <person name="Exposito R.G."/>
            <person name="Watrous J."/>
            <person name="Patel N."/>
            <person name="Postma J."/>
            <person name="Dorrestein P.C."/>
            <person name="Kobayashi D."/>
            <person name="Raaijmakers J.M."/>
        </authorList>
    </citation>
    <scope>NUCLEOTIDE SEQUENCE [LARGE SCALE GENOMIC DNA]</scope>
    <source>
        <strain evidence="2 3">76</strain>
    </source>
</reference>
<proteinExistence type="predicted"/>
<evidence type="ECO:0000313" key="2">
    <source>
        <dbReference type="EMBL" id="ALN79570.1"/>
    </source>
</evidence>
<dbReference type="AlphaFoldDB" id="A0A0S2F7R3"/>
<accession>A0A0S2F7R3</accession>
<dbReference type="STRING" id="84531.LA76x_1414"/>
<feature type="region of interest" description="Disordered" evidence="1">
    <location>
        <begin position="1"/>
        <end position="23"/>
    </location>
</feature>
<keyword evidence="3" id="KW-1185">Reference proteome</keyword>
<name>A0A0S2F7R3_LYSAN</name>
<organism evidence="2 3">
    <name type="scientific">Lysobacter antibioticus</name>
    <dbReference type="NCBI Taxonomy" id="84531"/>
    <lineage>
        <taxon>Bacteria</taxon>
        <taxon>Pseudomonadati</taxon>
        <taxon>Pseudomonadota</taxon>
        <taxon>Gammaproteobacteria</taxon>
        <taxon>Lysobacterales</taxon>
        <taxon>Lysobacteraceae</taxon>
        <taxon>Lysobacter</taxon>
    </lineage>
</organism>
<sequence length="258" mass="28387">MIRPIDGPSFPSYTPPANDPAPVEVGTQDYYEQRLADFQARNPGVEPPDYYMGYGDKYMERFAALDGTDLSPEGLEWRDKTTLALQTAIEDYRIRDPQGFADLERDSAAFRRFAFASHPDAYVDSGLYGLSVQDLTVIALTPDIGDVLNQEGIDQTKITIGKLEVEDVPEILGDTGVQYLRDAGPFAFTPLGPSLAVGKQGERLFDRLTEQSWFPDITDLPPVAVPDLNLDLLPDVSLPDIDLPDIDLPDDVPGIPGI</sequence>
<dbReference type="eggNOG" id="COG3209">
    <property type="taxonomic scope" value="Bacteria"/>
</dbReference>
<dbReference type="RefSeq" id="WP_057917140.1">
    <property type="nucleotide sequence ID" value="NZ_CP011129.1"/>
</dbReference>
<dbReference type="EMBL" id="CP011129">
    <property type="protein sequence ID" value="ALN79570.1"/>
    <property type="molecule type" value="Genomic_DNA"/>
</dbReference>
<dbReference type="Proteomes" id="UP000060787">
    <property type="component" value="Chromosome"/>
</dbReference>
<evidence type="ECO:0000313" key="3">
    <source>
        <dbReference type="Proteomes" id="UP000060787"/>
    </source>
</evidence>